<dbReference type="PROSITE" id="PS00893">
    <property type="entry name" value="NUDIX_BOX"/>
    <property type="match status" value="1"/>
</dbReference>
<name>A0A212TZB2_9MICO</name>
<evidence type="ECO:0000313" key="5">
    <source>
        <dbReference type="EMBL" id="SNC71319.1"/>
    </source>
</evidence>
<evidence type="ECO:0000256" key="1">
    <source>
        <dbReference type="ARBA" id="ARBA00005582"/>
    </source>
</evidence>
<dbReference type="PANTHER" id="PTHR43736:SF1">
    <property type="entry name" value="DIHYDRONEOPTERIN TRIPHOSPHATE DIPHOSPHATASE"/>
    <property type="match status" value="1"/>
</dbReference>
<protein>
    <submittedName>
        <fullName evidence="5">8-oxo-dGTP pyrophosphatase MutT, NUDIX family</fullName>
    </submittedName>
</protein>
<reference evidence="5 6" key="1">
    <citation type="submission" date="2017-06" db="EMBL/GenBank/DDBJ databases">
        <authorList>
            <person name="Kim H.J."/>
            <person name="Triplett B.A."/>
        </authorList>
    </citation>
    <scope>NUCLEOTIDE SEQUENCE [LARGE SCALE GENOMIC DNA]</scope>
    <source>
        <strain evidence="5 6">DSM 22179</strain>
    </source>
</reference>
<sequence>MDPSDLHRPDPTGPIPLYVRVGEVVLAVGHGVDPTWLARELGAPAVEGASPQVLAADLVEAPGPEGAQLERPLVLDYSEGFDPQDLPAPSSPGMVVELEEPVRRQRVATHAVVLSDDGQRLLLTGFFDTYTETDFWTWPGGGIDPGETVPEALERELWEETGHEITGAVPVTVLSWGARGTTGDGQAEDYHGLSVFWAARVPEEREPVVHDVGGSTSSAEWVGLDDPRVTERHADNAVLVERARRALGLG</sequence>
<dbReference type="Pfam" id="PF00293">
    <property type="entry name" value="NUDIX"/>
    <property type="match status" value="1"/>
</dbReference>
<dbReference type="Proteomes" id="UP000198122">
    <property type="component" value="Unassembled WGS sequence"/>
</dbReference>
<dbReference type="EMBL" id="FYEZ01000002">
    <property type="protein sequence ID" value="SNC71319.1"/>
    <property type="molecule type" value="Genomic_DNA"/>
</dbReference>
<comment type="similarity">
    <text evidence="1 3">Belongs to the Nudix hydrolase family.</text>
</comment>
<dbReference type="InterPro" id="IPR000086">
    <property type="entry name" value="NUDIX_hydrolase_dom"/>
</dbReference>
<accession>A0A212TZB2</accession>
<dbReference type="AlphaFoldDB" id="A0A212TZB2"/>
<dbReference type="GO" id="GO:0016787">
    <property type="term" value="F:hydrolase activity"/>
    <property type="evidence" value="ECO:0007669"/>
    <property type="project" value="UniProtKB-KW"/>
</dbReference>
<keyword evidence="6" id="KW-1185">Reference proteome</keyword>
<dbReference type="PRINTS" id="PR00502">
    <property type="entry name" value="NUDIXFAMILY"/>
</dbReference>
<dbReference type="InterPro" id="IPR020476">
    <property type="entry name" value="Nudix_hydrolase"/>
</dbReference>
<gene>
    <name evidence="5" type="ORF">SAMN05445756_1427</name>
</gene>
<dbReference type="Gene3D" id="3.90.79.10">
    <property type="entry name" value="Nucleoside Triphosphate Pyrophosphohydrolase"/>
    <property type="match status" value="1"/>
</dbReference>
<dbReference type="RefSeq" id="WP_088818402.1">
    <property type="nucleotide sequence ID" value="NZ_FYEZ01000002.1"/>
</dbReference>
<evidence type="ECO:0000256" key="3">
    <source>
        <dbReference type="RuleBase" id="RU003476"/>
    </source>
</evidence>
<dbReference type="InterPro" id="IPR015797">
    <property type="entry name" value="NUDIX_hydrolase-like_dom_sf"/>
</dbReference>
<evidence type="ECO:0000256" key="2">
    <source>
        <dbReference type="ARBA" id="ARBA00022801"/>
    </source>
</evidence>
<dbReference type="PANTHER" id="PTHR43736">
    <property type="entry name" value="ADP-RIBOSE PYROPHOSPHATASE"/>
    <property type="match status" value="1"/>
</dbReference>
<keyword evidence="2 3" id="KW-0378">Hydrolase</keyword>
<feature type="domain" description="Nudix hydrolase" evidence="4">
    <location>
        <begin position="104"/>
        <end position="244"/>
    </location>
</feature>
<organism evidence="5 6">
    <name type="scientific">Kytococcus aerolatus</name>
    <dbReference type="NCBI Taxonomy" id="592308"/>
    <lineage>
        <taxon>Bacteria</taxon>
        <taxon>Bacillati</taxon>
        <taxon>Actinomycetota</taxon>
        <taxon>Actinomycetes</taxon>
        <taxon>Micrococcales</taxon>
        <taxon>Kytococcaceae</taxon>
        <taxon>Kytococcus</taxon>
    </lineage>
</organism>
<dbReference type="PROSITE" id="PS51462">
    <property type="entry name" value="NUDIX"/>
    <property type="match status" value="1"/>
</dbReference>
<evidence type="ECO:0000259" key="4">
    <source>
        <dbReference type="PROSITE" id="PS51462"/>
    </source>
</evidence>
<proteinExistence type="inferred from homology"/>
<dbReference type="OrthoDB" id="9804442at2"/>
<dbReference type="SUPFAM" id="SSF55811">
    <property type="entry name" value="Nudix"/>
    <property type="match status" value="1"/>
</dbReference>
<evidence type="ECO:0000313" key="6">
    <source>
        <dbReference type="Proteomes" id="UP000198122"/>
    </source>
</evidence>
<dbReference type="InterPro" id="IPR020084">
    <property type="entry name" value="NUDIX_hydrolase_CS"/>
</dbReference>